<evidence type="ECO:0000256" key="8">
    <source>
        <dbReference type="ARBA" id="ARBA00023136"/>
    </source>
</evidence>
<keyword evidence="5" id="KW-0997">Cell inner membrane</keyword>
<dbReference type="NCBIfam" id="TIGR02532">
    <property type="entry name" value="IV_pilin_GFxxxE"/>
    <property type="match status" value="1"/>
</dbReference>
<dbReference type="InterPro" id="IPR049875">
    <property type="entry name" value="TypeII_GspH"/>
</dbReference>
<dbReference type="InterPro" id="IPR002416">
    <property type="entry name" value="T2SS_protein-GspH"/>
</dbReference>
<evidence type="ECO:0000256" key="2">
    <source>
        <dbReference type="ARBA" id="ARBA00021549"/>
    </source>
</evidence>
<protein>
    <recommendedName>
        <fullName evidence="2">Type II secretion system protein H</fullName>
    </recommendedName>
    <alternativeName>
        <fullName evidence="9">General secretion pathway protein H</fullName>
    </alternativeName>
</protein>
<proteinExistence type="predicted"/>
<evidence type="ECO:0000256" key="10">
    <source>
        <dbReference type="SAM" id="Phobius"/>
    </source>
</evidence>
<dbReference type="GO" id="GO:0015627">
    <property type="term" value="C:type II protein secretion system complex"/>
    <property type="evidence" value="ECO:0007669"/>
    <property type="project" value="InterPro"/>
</dbReference>
<comment type="subcellular location">
    <subcellularLocation>
        <location evidence="1">Cell inner membrane</location>
        <topology evidence="1">Single-pass membrane protein</topology>
    </subcellularLocation>
</comment>
<dbReference type="RefSeq" id="WP_138548686.1">
    <property type="nucleotide sequence ID" value="NZ_PNCG01000015.1"/>
</dbReference>
<keyword evidence="6 10" id="KW-0812">Transmembrane</keyword>
<comment type="caution">
    <text evidence="11">The sequence shown here is derived from an EMBL/GenBank/DDBJ whole genome shotgun (WGS) entry which is preliminary data.</text>
</comment>
<dbReference type="Gene3D" id="3.55.40.10">
    <property type="entry name" value="minor pseudopilin epsh domain"/>
    <property type="match status" value="1"/>
</dbReference>
<keyword evidence="3" id="KW-1003">Cell membrane</keyword>
<evidence type="ECO:0000256" key="4">
    <source>
        <dbReference type="ARBA" id="ARBA00022481"/>
    </source>
</evidence>
<evidence type="ECO:0000256" key="5">
    <source>
        <dbReference type="ARBA" id="ARBA00022519"/>
    </source>
</evidence>
<evidence type="ECO:0000256" key="7">
    <source>
        <dbReference type="ARBA" id="ARBA00022989"/>
    </source>
</evidence>
<dbReference type="AlphaFoldDB" id="A0A5S3Z2I3"/>
<dbReference type="STRING" id="151081.TW72_01450"/>
<dbReference type="SUPFAM" id="SSF54523">
    <property type="entry name" value="Pili subunits"/>
    <property type="match status" value="1"/>
</dbReference>
<evidence type="ECO:0000256" key="3">
    <source>
        <dbReference type="ARBA" id="ARBA00022475"/>
    </source>
</evidence>
<gene>
    <name evidence="11" type="primary">gspH</name>
    <name evidence="11" type="ORF">CWC05_14775</name>
</gene>
<evidence type="ECO:0000256" key="1">
    <source>
        <dbReference type="ARBA" id="ARBA00004377"/>
    </source>
</evidence>
<dbReference type="NCBIfam" id="TIGR01708">
    <property type="entry name" value="typeII_sec_gspH"/>
    <property type="match status" value="1"/>
</dbReference>
<evidence type="ECO:0000313" key="12">
    <source>
        <dbReference type="Proteomes" id="UP000305874"/>
    </source>
</evidence>
<sequence>MAVARHRGFSLIEILVVLAIIAFTANLVVYSIDDSHEDELEQHALALQTSINYASEYAILNQRQLGLYVADNGYEFLTYAEQEWRPLEDAEGILKGKQFEPPFELTLNQEDLPWAQDSLLNAVDWQQLLGVDEEDFLELEKMKIPQVMILSSGEVSPFELALAVDSREEELMPYIITGEFMAPVALDREQWP</sequence>
<evidence type="ECO:0000256" key="6">
    <source>
        <dbReference type="ARBA" id="ARBA00022692"/>
    </source>
</evidence>
<reference evidence="11 12" key="1">
    <citation type="submission" date="2017-12" db="EMBL/GenBank/DDBJ databases">
        <authorList>
            <person name="Paulsen S."/>
            <person name="Gram L.K."/>
        </authorList>
    </citation>
    <scope>NUCLEOTIDE SEQUENCE [LARGE SCALE GENOMIC DNA]</scope>
    <source>
        <strain evidence="11 12">S2897</strain>
    </source>
</reference>
<keyword evidence="8 10" id="KW-0472">Membrane</keyword>
<name>A0A5S3Z2I3_9GAMM</name>
<dbReference type="GO" id="GO:0015628">
    <property type="term" value="P:protein secretion by the type II secretion system"/>
    <property type="evidence" value="ECO:0007669"/>
    <property type="project" value="InterPro"/>
</dbReference>
<dbReference type="GO" id="GO:0005886">
    <property type="term" value="C:plasma membrane"/>
    <property type="evidence" value="ECO:0007669"/>
    <property type="project" value="UniProtKB-SubCell"/>
</dbReference>
<dbReference type="InterPro" id="IPR012902">
    <property type="entry name" value="N_methyl_site"/>
</dbReference>
<dbReference type="Pfam" id="PF07963">
    <property type="entry name" value="N_methyl"/>
    <property type="match status" value="1"/>
</dbReference>
<organism evidence="11 12">
    <name type="scientific">Pseudoalteromonas ruthenica</name>
    <dbReference type="NCBI Taxonomy" id="151081"/>
    <lineage>
        <taxon>Bacteria</taxon>
        <taxon>Pseudomonadati</taxon>
        <taxon>Pseudomonadota</taxon>
        <taxon>Gammaproteobacteria</taxon>
        <taxon>Alteromonadales</taxon>
        <taxon>Pseudoalteromonadaceae</taxon>
        <taxon>Pseudoalteromonas</taxon>
    </lineage>
</organism>
<dbReference type="Proteomes" id="UP000305874">
    <property type="component" value="Unassembled WGS sequence"/>
</dbReference>
<accession>A0A5S3Z2I3</accession>
<dbReference type="EMBL" id="PNCG01000015">
    <property type="protein sequence ID" value="TMP86221.1"/>
    <property type="molecule type" value="Genomic_DNA"/>
</dbReference>
<dbReference type="PRINTS" id="PR00885">
    <property type="entry name" value="BCTERIALGSPH"/>
</dbReference>
<dbReference type="InterPro" id="IPR045584">
    <property type="entry name" value="Pilin-like"/>
</dbReference>
<keyword evidence="4" id="KW-0488">Methylation</keyword>
<keyword evidence="7 10" id="KW-1133">Transmembrane helix</keyword>
<evidence type="ECO:0000256" key="9">
    <source>
        <dbReference type="ARBA" id="ARBA00030775"/>
    </source>
</evidence>
<feature type="transmembrane region" description="Helical" evidence="10">
    <location>
        <begin position="12"/>
        <end position="32"/>
    </location>
</feature>
<reference evidence="12" key="2">
    <citation type="submission" date="2019-06" db="EMBL/GenBank/DDBJ databases">
        <title>Co-occurence of chitin degradation, pigmentation and bioactivity in marine Pseudoalteromonas.</title>
        <authorList>
            <person name="Sonnenschein E.C."/>
            <person name="Bech P.K."/>
        </authorList>
    </citation>
    <scope>NUCLEOTIDE SEQUENCE [LARGE SCALE GENOMIC DNA]</scope>
    <source>
        <strain evidence="12">S2897</strain>
    </source>
</reference>
<evidence type="ECO:0000313" key="11">
    <source>
        <dbReference type="EMBL" id="TMP86221.1"/>
    </source>
</evidence>